<comment type="caution">
    <text evidence="4">The sequence shown here is derived from an EMBL/GenBank/DDBJ whole genome shotgun (WGS) entry which is preliminary data.</text>
</comment>
<dbReference type="VEuPathDB" id="VectorBase:RSAN_026549"/>
<feature type="domain" description="CCHC-type" evidence="3">
    <location>
        <begin position="230"/>
        <end position="245"/>
    </location>
</feature>
<keyword evidence="1" id="KW-0479">Metal-binding</keyword>
<keyword evidence="5" id="KW-1185">Reference proteome</keyword>
<evidence type="ECO:0000313" key="5">
    <source>
        <dbReference type="Proteomes" id="UP000821837"/>
    </source>
</evidence>
<evidence type="ECO:0000259" key="3">
    <source>
        <dbReference type="PROSITE" id="PS50158"/>
    </source>
</evidence>
<dbReference type="GO" id="GO:0003676">
    <property type="term" value="F:nucleic acid binding"/>
    <property type="evidence" value="ECO:0007669"/>
    <property type="project" value="InterPro"/>
</dbReference>
<protein>
    <recommendedName>
        <fullName evidence="3">CCHC-type domain-containing protein</fullName>
    </recommendedName>
</protein>
<feature type="region of interest" description="Disordered" evidence="2">
    <location>
        <begin position="159"/>
        <end position="179"/>
    </location>
</feature>
<reference evidence="4" key="1">
    <citation type="journal article" date="2020" name="Cell">
        <title>Large-Scale Comparative Analyses of Tick Genomes Elucidate Their Genetic Diversity and Vector Capacities.</title>
        <authorList>
            <consortium name="Tick Genome and Microbiome Consortium (TIGMIC)"/>
            <person name="Jia N."/>
            <person name="Wang J."/>
            <person name="Shi W."/>
            <person name="Du L."/>
            <person name="Sun Y."/>
            <person name="Zhan W."/>
            <person name="Jiang J.F."/>
            <person name="Wang Q."/>
            <person name="Zhang B."/>
            <person name="Ji P."/>
            <person name="Bell-Sakyi L."/>
            <person name="Cui X.M."/>
            <person name="Yuan T.T."/>
            <person name="Jiang B.G."/>
            <person name="Yang W.F."/>
            <person name="Lam T.T."/>
            <person name="Chang Q.C."/>
            <person name="Ding S.J."/>
            <person name="Wang X.J."/>
            <person name="Zhu J.G."/>
            <person name="Ruan X.D."/>
            <person name="Zhao L."/>
            <person name="Wei J.T."/>
            <person name="Ye R.Z."/>
            <person name="Que T.C."/>
            <person name="Du C.H."/>
            <person name="Zhou Y.H."/>
            <person name="Cheng J.X."/>
            <person name="Dai P.F."/>
            <person name="Guo W.B."/>
            <person name="Han X.H."/>
            <person name="Huang E.J."/>
            <person name="Li L.F."/>
            <person name="Wei W."/>
            <person name="Gao Y.C."/>
            <person name="Liu J.Z."/>
            <person name="Shao H.Z."/>
            <person name="Wang X."/>
            <person name="Wang C.C."/>
            <person name="Yang T.C."/>
            <person name="Huo Q.B."/>
            <person name="Li W."/>
            <person name="Chen H.Y."/>
            <person name="Chen S.E."/>
            <person name="Zhou L.G."/>
            <person name="Ni X.B."/>
            <person name="Tian J.H."/>
            <person name="Sheng Y."/>
            <person name="Liu T."/>
            <person name="Pan Y.S."/>
            <person name="Xia L.Y."/>
            <person name="Li J."/>
            <person name="Zhao F."/>
            <person name="Cao W.C."/>
        </authorList>
    </citation>
    <scope>NUCLEOTIDE SEQUENCE</scope>
    <source>
        <strain evidence="4">Rsan-2018</strain>
    </source>
</reference>
<dbReference type="EMBL" id="JABSTV010001245">
    <property type="protein sequence ID" value="KAH7983790.1"/>
    <property type="molecule type" value="Genomic_DNA"/>
</dbReference>
<dbReference type="VEuPathDB" id="VectorBase:RSAN_040573"/>
<organism evidence="4 5">
    <name type="scientific">Rhipicephalus sanguineus</name>
    <name type="common">Brown dog tick</name>
    <name type="synonym">Ixodes sanguineus</name>
    <dbReference type="NCBI Taxonomy" id="34632"/>
    <lineage>
        <taxon>Eukaryota</taxon>
        <taxon>Metazoa</taxon>
        <taxon>Ecdysozoa</taxon>
        <taxon>Arthropoda</taxon>
        <taxon>Chelicerata</taxon>
        <taxon>Arachnida</taxon>
        <taxon>Acari</taxon>
        <taxon>Parasitiformes</taxon>
        <taxon>Ixodida</taxon>
        <taxon>Ixodoidea</taxon>
        <taxon>Ixodidae</taxon>
        <taxon>Rhipicephalinae</taxon>
        <taxon>Rhipicephalus</taxon>
        <taxon>Rhipicephalus</taxon>
    </lineage>
</organism>
<accession>A0A9D4YQ66</accession>
<reference evidence="4" key="2">
    <citation type="submission" date="2021-09" db="EMBL/GenBank/DDBJ databases">
        <authorList>
            <person name="Jia N."/>
            <person name="Wang J."/>
            <person name="Shi W."/>
            <person name="Du L."/>
            <person name="Sun Y."/>
            <person name="Zhan W."/>
            <person name="Jiang J."/>
            <person name="Wang Q."/>
            <person name="Zhang B."/>
            <person name="Ji P."/>
            <person name="Sakyi L.B."/>
            <person name="Cui X."/>
            <person name="Yuan T."/>
            <person name="Jiang B."/>
            <person name="Yang W."/>
            <person name="Lam T.T.-Y."/>
            <person name="Chang Q."/>
            <person name="Ding S."/>
            <person name="Wang X."/>
            <person name="Zhu J."/>
            <person name="Ruan X."/>
            <person name="Zhao L."/>
            <person name="Wei J."/>
            <person name="Que T."/>
            <person name="Du C."/>
            <person name="Cheng J."/>
            <person name="Dai P."/>
            <person name="Han X."/>
            <person name="Huang E."/>
            <person name="Gao Y."/>
            <person name="Liu J."/>
            <person name="Shao H."/>
            <person name="Ye R."/>
            <person name="Li L."/>
            <person name="Wei W."/>
            <person name="Wang X."/>
            <person name="Wang C."/>
            <person name="Huo Q."/>
            <person name="Li W."/>
            <person name="Guo W."/>
            <person name="Chen H."/>
            <person name="Chen S."/>
            <person name="Zhou L."/>
            <person name="Zhou L."/>
            <person name="Ni X."/>
            <person name="Tian J."/>
            <person name="Zhou Y."/>
            <person name="Sheng Y."/>
            <person name="Liu T."/>
            <person name="Pan Y."/>
            <person name="Xia L."/>
            <person name="Li J."/>
            <person name="Zhao F."/>
            <person name="Cao W."/>
        </authorList>
    </citation>
    <scope>NUCLEOTIDE SEQUENCE</scope>
    <source>
        <strain evidence="4">Rsan-2018</strain>
        <tissue evidence="4">Larvae</tissue>
    </source>
</reference>
<dbReference type="PANTHER" id="PTHR47331">
    <property type="entry name" value="PHD-TYPE DOMAIN-CONTAINING PROTEIN"/>
    <property type="match status" value="1"/>
</dbReference>
<dbReference type="InterPro" id="IPR001878">
    <property type="entry name" value="Znf_CCHC"/>
</dbReference>
<dbReference type="PANTHER" id="PTHR47331:SF5">
    <property type="entry name" value="RIBONUCLEASE H"/>
    <property type="match status" value="1"/>
</dbReference>
<proteinExistence type="predicted"/>
<gene>
    <name evidence="4" type="ORF">HPB52_014359</name>
</gene>
<feature type="compositionally biased region" description="Polar residues" evidence="2">
    <location>
        <begin position="105"/>
        <end position="119"/>
    </location>
</feature>
<keyword evidence="1" id="KW-0862">Zinc</keyword>
<dbReference type="PROSITE" id="PS50158">
    <property type="entry name" value="ZF_CCHC"/>
    <property type="match status" value="1"/>
</dbReference>
<dbReference type="GO" id="GO:0006508">
    <property type="term" value="P:proteolysis"/>
    <property type="evidence" value="ECO:0007669"/>
    <property type="project" value="InterPro"/>
</dbReference>
<dbReference type="GO" id="GO:0008270">
    <property type="term" value="F:zinc ion binding"/>
    <property type="evidence" value="ECO:0007669"/>
    <property type="project" value="UniProtKB-KW"/>
</dbReference>
<sequence length="751" mass="84103">MAMANSDQLRKKRGALRTAVTRALTQLTDLLQQTDPNVSEVSVQLDYLKDRESALSRLDDAILAVTEEDDLDREVETAQDYSDKISYALACAKYWLQERHQATRTHAQASGSGSSNLELPNSVDAPDQTPEDRIRRAKDLLTFLRIQVEVREEGRLQLRRRPHESEKMSMATESTSGAEHIPSAAARTSSAVSVNQVCPLCNSSGHSIISCNATLSADDKRVRLRNNNCCFRCGTRNHIARLCKKSYSLICGTCRRRHLTILCELSKPVDGLPPTTESVALERPSLPSLRTVTTAQSTHIGSTAVLLQTGRIWAECGNRRLLVRVLLDSGSQRSYIREDADRKLQCSVVGREELSLITFGNSKSQRRLRAERVSVRLRSQFDDAAVELEALTIPEICSVTSPPLENNILQALIAKEYKVADACQADTWKEDDITFLIGCDAYWRVTTGKIDRINERLTAIDTIFGWMVQGPIKSDLRFPSSALFVSSSDSAADLDVPSMWCLDAIGIDGAHSQTLEGNRHLFGSELGVSKRNKNHPVDNAVTSGWKVEEGETAGEHVDAHLGRARRRHWWQNGGDAALAQLHHDEDRLFEILHAEYIVIKHVKDALNAIRVGPKDGRGCDSRKSMTAVNRHCRNQSERLAGMRVLSADCKSPLKSVLSAQHRRNARGVTVPSMATSTKWRTRHKSMIWATCLSLSFCQLAERTRPCFRWRNHMRLLSFSSQHSDWKGHAWNLCNNHFRKLRKVSANESECP</sequence>
<feature type="region of interest" description="Disordered" evidence="2">
    <location>
        <begin position="105"/>
        <end position="131"/>
    </location>
</feature>
<dbReference type="GO" id="GO:0004190">
    <property type="term" value="F:aspartic-type endopeptidase activity"/>
    <property type="evidence" value="ECO:0007669"/>
    <property type="project" value="InterPro"/>
</dbReference>
<name>A0A9D4YQ66_RHISA</name>
<evidence type="ECO:0000256" key="2">
    <source>
        <dbReference type="SAM" id="MobiDB-lite"/>
    </source>
</evidence>
<dbReference type="Proteomes" id="UP000821837">
    <property type="component" value="Chromosome 1"/>
</dbReference>
<evidence type="ECO:0000256" key="1">
    <source>
        <dbReference type="PROSITE-ProRule" id="PRU00047"/>
    </source>
</evidence>
<dbReference type="InterPro" id="IPR001969">
    <property type="entry name" value="Aspartic_peptidase_AS"/>
</dbReference>
<keyword evidence="1" id="KW-0863">Zinc-finger</keyword>
<dbReference type="PROSITE" id="PS00141">
    <property type="entry name" value="ASP_PROTEASE"/>
    <property type="match status" value="1"/>
</dbReference>
<dbReference type="SMART" id="SM00343">
    <property type="entry name" value="ZnF_C2HC"/>
    <property type="match status" value="2"/>
</dbReference>
<evidence type="ECO:0000313" key="4">
    <source>
        <dbReference type="EMBL" id="KAH7983790.1"/>
    </source>
</evidence>
<dbReference type="AlphaFoldDB" id="A0A9D4YQ66"/>